<feature type="region of interest" description="Disordered" evidence="1">
    <location>
        <begin position="1"/>
        <end position="33"/>
    </location>
</feature>
<accession>A0A8D9P054</accession>
<reference evidence="2 3" key="1">
    <citation type="submission" date="2015-09" db="EMBL/GenBank/DDBJ databases">
        <authorList>
            <consortium name="Pathogen Informatics"/>
        </authorList>
    </citation>
    <scope>NUCLEOTIDE SEQUENCE [LARGE SCALE GENOMIC DNA]</scope>
    <source>
        <strain evidence="2 3">2789STDY5608822</strain>
    </source>
</reference>
<dbReference type="EMBL" id="CYYK01000012">
    <property type="protein sequence ID" value="CUO85116.1"/>
    <property type="molecule type" value="Genomic_DNA"/>
</dbReference>
<organism evidence="2 3">
    <name type="scientific">Parabacteroides distasonis</name>
    <dbReference type="NCBI Taxonomy" id="823"/>
    <lineage>
        <taxon>Bacteria</taxon>
        <taxon>Pseudomonadati</taxon>
        <taxon>Bacteroidota</taxon>
        <taxon>Bacteroidia</taxon>
        <taxon>Bacteroidales</taxon>
        <taxon>Tannerellaceae</taxon>
        <taxon>Parabacteroides</taxon>
    </lineage>
</organism>
<feature type="compositionally biased region" description="Basic and acidic residues" evidence="1">
    <location>
        <begin position="15"/>
        <end position="32"/>
    </location>
</feature>
<evidence type="ECO:0000313" key="3">
    <source>
        <dbReference type="Proteomes" id="UP000095455"/>
    </source>
</evidence>
<gene>
    <name evidence="2" type="ORF">ERS852380_03295</name>
</gene>
<name>A0A8D9P054_PARDI</name>
<evidence type="ECO:0000313" key="2">
    <source>
        <dbReference type="EMBL" id="CUO85116.1"/>
    </source>
</evidence>
<dbReference type="AlphaFoldDB" id="A0A8D9P054"/>
<evidence type="ECO:0000256" key="1">
    <source>
        <dbReference type="SAM" id="MobiDB-lite"/>
    </source>
</evidence>
<protein>
    <submittedName>
        <fullName evidence="2">Uncharacterized protein</fullName>
    </submittedName>
</protein>
<comment type="caution">
    <text evidence="2">The sequence shown here is derived from an EMBL/GenBank/DDBJ whole genome shotgun (WGS) entry which is preliminary data.</text>
</comment>
<dbReference type="Proteomes" id="UP000095455">
    <property type="component" value="Unassembled WGS sequence"/>
</dbReference>
<sequence length="45" mass="5079">MESGVSETISNLTSDTRDKLGTNGRNTRDKKYPLNFNTSFFKGSY</sequence>
<proteinExistence type="predicted"/>
<feature type="compositionally biased region" description="Polar residues" evidence="1">
    <location>
        <begin position="1"/>
        <end position="14"/>
    </location>
</feature>